<dbReference type="OrthoDB" id="2281895at2759"/>
<gene>
    <name evidence="3" type="ORF">NA56DRAFT_625431</name>
</gene>
<name>A0A2J6Q5S4_9HELO</name>
<dbReference type="Proteomes" id="UP000235672">
    <property type="component" value="Unassembled WGS sequence"/>
</dbReference>
<dbReference type="EMBL" id="KZ613480">
    <property type="protein sequence ID" value="PMD21544.1"/>
    <property type="molecule type" value="Genomic_DNA"/>
</dbReference>
<dbReference type="STRING" id="1745343.A0A2J6Q5S4"/>
<evidence type="ECO:0000313" key="4">
    <source>
        <dbReference type="Proteomes" id="UP000235672"/>
    </source>
</evidence>
<dbReference type="GO" id="GO:0032543">
    <property type="term" value="P:mitochondrial translation"/>
    <property type="evidence" value="ECO:0007669"/>
    <property type="project" value="InterPro"/>
</dbReference>
<dbReference type="FunFam" id="1.10.1520.10:FF:000018">
    <property type="entry name" value="RNase III domain protein"/>
    <property type="match status" value="1"/>
</dbReference>
<protein>
    <recommendedName>
        <fullName evidence="2">RNase III domain-containing protein</fullName>
    </recommendedName>
</protein>
<dbReference type="PANTHER" id="PTHR28160:SF1">
    <property type="entry name" value="LARGE RIBOSOMAL SUBUNIT PROTEIN ML57"/>
    <property type="match status" value="1"/>
</dbReference>
<dbReference type="Gene3D" id="1.10.1520.10">
    <property type="entry name" value="Ribonuclease III domain"/>
    <property type="match status" value="1"/>
</dbReference>
<evidence type="ECO:0000259" key="2">
    <source>
        <dbReference type="Pfam" id="PF14622"/>
    </source>
</evidence>
<dbReference type="GO" id="GO:0006396">
    <property type="term" value="P:RNA processing"/>
    <property type="evidence" value="ECO:0007669"/>
    <property type="project" value="InterPro"/>
</dbReference>
<dbReference type="Pfam" id="PF14622">
    <property type="entry name" value="Ribonucleas_3_3"/>
    <property type="match status" value="1"/>
</dbReference>
<accession>A0A2J6Q5S4</accession>
<sequence length="260" mass="29177">MASKSTGRTLKALTRRARPMCKCTRATNSRAPIIRQFSASSSRADVEYENDKAERPRWTHTPEAMKAPYRWRIRDPERKWECNSDPELLDRFYNKFLGRGGDQMLTEEVKWLAITHKSFDQGRRGFNDRLAFLGRRILNVQTNLALLHSPTATNTQSLPNPSDDREPFTHPALEGLANLTDVSLRDVLAKSRIAGLATAMGMREIIRWTPKNVNDLNASGLELILAHTTYAIIGAIALQKGGTVAARVAREKVLKPLGIS</sequence>
<proteinExistence type="predicted"/>
<dbReference type="AlphaFoldDB" id="A0A2J6Q5S4"/>
<dbReference type="SUPFAM" id="SSF69065">
    <property type="entry name" value="RNase III domain-like"/>
    <property type="match status" value="1"/>
</dbReference>
<dbReference type="InterPro" id="IPR040030">
    <property type="entry name" value="Ribosomal_mL57"/>
</dbReference>
<evidence type="ECO:0000313" key="3">
    <source>
        <dbReference type="EMBL" id="PMD21544.1"/>
    </source>
</evidence>
<feature type="compositionally biased region" description="Polar residues" evidence="1">
    <location>
        <begin position="150"/>
        <end position="160"/>
    </location>
</feature>
<feature type="region of interest" description="Disordered" evidence="1">
    <location>
        <begin position="150"/>
        <end position="170"/>
    </location>
</feature>
<reference evidence="3 4" key="1">
    <citation type="submission" date="2016-05" db="EMBL/GenBank/DDBJ databases">
        <title>A degradative enzymes factory behind the ericoid mycorrhizal symbiosis.</title>
        <authorList>
            <consortium name="DOE Joint Genome Institute"/>
            <person name="Martino E."/>
            <person name="Morin E."/>
            <person name="Grelet G."/>
            <person name="Kuo A."/>
            <person name="Kohler A."/>
            <person name="Daghino S."/>
            <person name="Barry K."/>
            <person name="Choi C."/>
            <person name="Cichocki N."/>
            <person name="Clum A."/>
            <person name="Copeland A."/>
            <person name="Hainaut M."/>
            <person name="Haridas S."/>
            <person name="Labutti K."/>
            <person name="Lindquist E."/>
            <person name="Lipzen A."/>
            <person name="Khouja H.-R."/>
            <person name="Murat C."/>
            <person name="Ohm R."/>
            <person name="Olson A."/>
            <person name="Spatafora J."/>
            <person name="Veneault-Fourrey C."/>
            <person name="Henrissat B."/>
            <person name="Grigoriev I."/>
            <person name="Martin F."/>
            <person name="Perotto S."/>
        </authorList>
    </citation>
    <scope>NUCLEOTIDE SEQUENCE [LARGE SCALE GENOMIC DNA]</scope>
    <source>
        <strain evidence="3 4">UAMH 7357</strain>
    </source>
</reference>
<dbReference type="GO" id="GO:0004525">
    <property type="term" value="F:ribonuclease III activity"/>
    <property type="evidence" value="ECO:0007669"/>
    <property type="project" value="InterPro"/>
</dbReference>
<evidence type="ECO:0000256" key="1">
    <source>
        <dbReference type="SAM" id="MobiDB-lite"/>
    </source>
</evidence>
<dbReference type="GO" id="GO:0005762">
    <property type="term" value="C:mitochondrial large ribosomal subunit"/>
    <property type="evidence" value="ECO:0007669"/>
    <property type="project" value="InterPro"/>
</dbReference>
<organism evidence="3 4">
    <name type="scientific">Hyaloscypha hepaticicola</name>
    <dbReference type="NCBI Taxonomy" id="2082293"/>
    <lineage>
        <taxon>Eukaryota</taxon>
        <taxon>Fungi</taxon>
        <taxon>Dikarya</taxon>
        <taxon>Ascomycota</taxon>
        <taxon>Pezizomycotina</taxon>
        <taxon>Leotiomycetes</taxon>
        <taxon>Helotiales</taxon>
        <taxon>Hyaloscyphaceae</taxon>
        <taxon>Hyaloscypha</taxon>
    </lineage>
</organism>
<dbReference type="InterPro" id="IPR036389">
    <property type="entry name" value="RNase_III_sf"/>
</dbReference>
<keyword evidence="4" id="KW-1185">Reference proteome</keyword>
<dbReference type="GO" id="GO:0003735">
    <property type="term" value="F:structural constituent of ribosome"/>
    <property type="evidence" value="ECO:0007669"/>
    <property type="project" value="InterPro"/>
</dbReference>
<dbReference type="PANTHER" id="PTHR28160">
    <property type="entry name" value="54S RIBOSOMAL PROTEIN L15, MITOCHONDRIAL"/>
    <property type="match status" value="1"/>
</dbReference>
<dbReference type="InterPro" id="IPR000999">
    <property type="entry name" value="RNase_III_dom"/>
</dbReference>
<feature type="domain" description="RNase III" evidence="2">
    <location>
        <begin position="107"/>
        <end position="256"/>
    </location>
</feature>